<keyword evidence="1" id="KW-0812">Transmembrane</keyword>
<dbReference type="PANTHER" id="PTHR39959:SF2">
    <property type="entry name" value="RE44287P"/>
    <property type="match status" value="1"/>
</dbReference>
<dbReference type="Proteomes" id="UP000639338">
    <property type="component" value="Unassembled WGS sequence"/>
</dbReference>
<keyword evidence="1" id="KW-1133">Transmembrane helix</keyword>
<evidence type="ECO:0000256" key="1">
    <source>
        <dbReference type="SAM" id="Phobius"/>
    </source>
</evidence>
<reference evidence="3 4" key="1">
    <citation type="submission" date="2020-08" db="EMBL/GenBank/DDBJ databases">
        <title>Aphidius gifuensis genome sequencing and assembly.</title>
        <authorList>
            <person name="Du Z."/>
        </authorList>
    </citation>
    <scope>NUCLEOTIDE SEQUENCE [LARGE SCALE GENOMIC DNA]</scope>
    <source>
        <strain evidence="3">YNYX2018</strain>
        <tissue evidence="3">Adults</tissue>
    </source>
</reference>
<dbReference type="EMBL" id="JACMRX010000003">
    <property type="protein sequence ID" value="KAF7992055.1"/>
    <property type="molecule type" value="Genomic_DNA"/>
</dbReference>
<dbReference type="PANTHER" id="PTHR39959">
    <property type="entry name" value="RE44287P-RELATED"/>
    <property type="match status" value="1"/>
</dbReference>
<keyword evidence="1" id="KW-0472">Membrane</keyword>
<gene>
    <name evidence="3" type="ORF">HCN44_001380</name>
</gene>
<evidence type="ECO:0000259" key="2">
    <source>
        <dbReference type="PROSITE" id="PS51034"/>
    </source>
</evidence>
<feature type="transmembrane region" description="Helical" evidence="1">
    <location>
        <begin position="393"/>
        <end position="415"/>
    </location>
</feature>
<keyword evidence="4" id="KW-1185">Reference proteome</keyword>
<evidence type="ECO:0000313" key="3">
    <source>
        <dbReference type="EMBL" id="KAF7992055.1"/>
    </source>
</evidence>
<dbReference type="InterPro" id="IPR001507">
    <property type="entry name" value="ZP_dom"/>
</dbReference>
<evidence type="ECO:0000313" key="4">
    <source>
        <dbReference type="Proteomes" id="UP000639338"/>
    </source>
</evidence>
<name>A0A834XRB8_APHGI</name>
<dbReference type="AlphaFoldDB" id="A0A834XRB8"/>
<dbReference type="OrthoDB" id="6757328at2759"/>
<dbReference type="PROSITE" id="PS51034">
    <property type="entry name" value="ZP_2"/>
    <property type="match status" value="1"/>
</dbReference>
<proteinExistence type="predicted"/>
<feature type="domain" description="ZP" evidence="2">
    <location>
        <begin position="78"/>
        <end position="353"/>
    </location>
</feature>
<accession>A0A834XRB8</accession>
<sequence>MITVLLTKCDDSINLPHHTVANNNSRVAKHLYLPDENEPEFILPEVVDNRVRMLPAAINAPSVSSLANSRIIKIMSMSCRYDDKDHTYFRASILAPRNFQQPIVDSENIPSDLCAIKKINNEYLVDFTNKLFLNCGIQDCSSEIEKFHCLNIRFPIISGLRLKQDMKILLRCRVQEKITSHTKRINLKTLDTSARMSPRIATGGDKNIFETDIGLYRKALGSDNLFDAKIQPGGTVILGEKILLRVVVRDGDGWKYSKISDVSLHYVENNNRKKNIINSLWILDGNGCLNPSLDRITSRQQYQVSSLETYFIFEAFMFDNMRESDEMTMSVKVTGCLDVNDCIINCSSSDQRVRKSRSLKNNLHNQTVDYLLDDISFRVIYQKQHDDKYITPAIYTIFFIFILIVVITLICTLSVQQRQKKNQRFY</sequence>
<comment type="caution">
    <text evidence="3">The sequence shown here is derived from an EMBL/GenBank/DDBJ whole genome shotgun (WGS) entry which is preliminary data.</text>
</comment>
<protein>
    <recommendedName>
        <fullName evidence="2">ZP domain-containing protein</fullName>
    </recommendedName>
</protein>
<organism evidence="3 4">
    <name type="scientific">Aphidius gifuensis</name>
    <name type="common">Parasitoid wasp</name>
    <dbReference type="NCBI Taxonomy" id="684658"/>
    <lineage>
        <taxon>Eukaryota</taxon>
        <taxon>Metazoa</taxon>
        <taxon>Ecdysozoa</taxon>
        <taxon>Arthropoda</taxon>
        <taxon>Hexapoda</taxon>
        <taxon>Insecta</taxon>
        <taxon>Pterygota</taxon>
        <taxon>Neoptera</taxon>
        <taxon>Endopterygota</taxon>
        <taxon>Hymenoptera</taxon>
        <taxon>Apocrita</taxon>
        <taxon>Ichneumonoidea</taxon>
        <taxon>Braconidae</taxon>
        <taxon>Aphidiinae</taxon>
        <taxon>Aphidius</taxon>
    </lineage>
</organism>